<evidence type="ECO:0000256" key="1">
    <source>
        <dbReference type="SAM" id="Phobius"/>
    </source>
</evidence>
<feature type="chain" id="PRO_5037248766" evidence="2">
    <location>
        <begin position="22"/>
        <end position="334"/>
    </location>
</feature>
<evidence type="ECO:0000313" key="3">
    <source>
        <dbReference type="Proteomes" id="UP000887565"/>
    </source>
</evidence>
<proteinExistence type="predicted"/>
<keyword evidence="1" id="KW-0812">Transmembrane</keyword>
<dbReference type="Proteomes" id="UP000887565">
    <property type="component" value="Unplaced"/>
</dbReference>
<reference evidence="4" key="1">
    <citation type="submission" date="2022-11" db="UniProtKB">
        <authorList>
            <consortium name="WormBaseParasite"/>
        </authorList>
    </citation>
    <scope>IDENTIFICATION</scope>
</reference>
<keyword evidence="2" id="KW-0732">Signal</keyword>
<organism evidence="3 4">
    <name type="scientific">Romanomermis culicivorax</name>
    <name type="common">Nematode worm</name>
    <dbReference type="NCBI Taxonomy" id="13658"/>
    <lineage>
        <taxon>Eukaryota</taxon>
        <taxon>Metazoa</taxon>
        <taxon>Ecdysozoa</taxon>
        <taxon>Nematoda</taxon>
        <taxon>Enoplea</taxon>
        <taxon>Dorylaimia</taxon>
        <taxon>Mermithida</taxon>
        <taxon>Mermithoidea</taxon>
        <taxon>Mermithidae</taxon>
        <taxon>Romanomermis</taxon>
    </lineage>
</organism>
<protein>
    <submittedName>
        <fullName evidence="4">Uncharacterized protein</fullName>
    </submittedName>
</protein>
<name>A0A915K3B0_ROMCU</name>
<dbReference type="WBParaSite" id="nRc.2.0.1.t32318-RA">
    <property type="protein sequence ID" value="nRc.2.0.1.t32318-RA"/>
    <property type="gene ID" value="nRc.2.0.1.g32318"/>
</dbReference>
<dbReference type="AlphaFoldDB" id="A0A915K3B0"/>
<keyword evidence="1" id="KW-1133">Transmembrane helix</keyword>
<sequence length="334" mass="36319">MLLPVAGFVVIFLTFVGVSTSLKCYQCQRPSGDCIDNQCTGVWCAAVVTTDGLSGMQKIEKACSDTNPANTPGDACVKEQQGTTMITKCGCKSDEFCNSEAVLARMMSSSAGLLPQQRPNFVLNPVIPDNNASLVPRFPPVVNGNLFPIPPQQPDLTQQQQGFRPQVPPQQPTFINNGAVSPTAVEPPIDNMVTKNSTTTMPDHGQAMFNCLCQGPAYCENGRCKDEFCSEIEIDSRDMAHQSPNDPQSNVPQPNAMIIHKGCMKSNGLAPGQQLITNKIYPRVTYQMIVDGKPVRVNSNQKFCQGDLCNFAFVVGKLSATVLTSCLLFLMFFY</sequence>
<evidence type="ECO:0000313" key="4">
    <source>
        <dbReference type="WBParaSite" id="nRc.2.0.1.t32318-RA"/>
    </source>
</evidence>
<evidence type="ECO:0000256" key="2">
    <source>
        <dbReference type="SAM" id="SignalP"/>
    </source>
</evidence>
<accession>A0A915K3B0</accession>
<keyword evidence="1" id="KW-0472">Membrane</keyword>
<keyword evidence="3" id="KW-1185">Reference proteome</keyword>
<feature type="signal peptide" evidence="2">
    <location>
        <begin position="1"/>
        <end position="21"/>
    </location>
</feature>
<feature type="transmembrane region" description="Helical" evidence="1">
    <location>
        <begin position="311"/>
        <end position="333"/>
    </location>
</feature>